<name>A0ABU7X5H3_9ACTN</name>
<feature type="compositionally biased region" description="Low complexity" evidence="1">
    <location>
        <begin position="80"/>
        <end position="100"/>
    </location>
</feature>
<feature type="region of interest" description="Disordered" evidence="1">
    <location>
        <begin position="48"/>
        <end position="103"/>
    </location>
</feature>
<accession>A0ABU7X5H3</accession>
<dbReference type="Proteomes" id="UP001348265">
    <property type="component" value="Unassembled WGS sequence"/>
</dbReference>
<evidence type="ECO:0000256" key="1">
    <source>
        <dbReference type="SAM" id="MobiDB-lite"/>
    </source>
</evidence>
<sequence>MVLAVYADRAGRLWRIAEMCARCAAATPGCRVLDTACTAPAGTDQAAVEPAAPQKSADKTAAEEVSAVFSDRGPSPVTEASSAPAATRSASVPRARAAAPRTKRWGKIAQRTVPHDLQPDVLRAELIELGDAFRAYQKRPEPDLALLAELHDRKARAFTLWADVSGDPSLRHEAQRAKQAAQTTREMHHNRCGSPADGGPAVERLLTRTQAAGARTVLDYSAAHAPSPQAEVRLAVLMLALRAARDGTGNVTGQDLTGWLHDEAEPVLHQLVDAGWLRLPGTIAEALASRPETPTAFTVPTLLPEQPRPFPFRKTTRSRISGWAQKALGERKLRKKKLGATTRLLALYTAAHIRPDGHLGPAENDGLDLARTAAFCSLPPGQVAEHAELLTAADWLSEADTTAHRLHGRLAERVWPLGALL</sequence>
<organism evidence="2 3">
    <name type="scientific">Streptomyces chrestomyceticus</name>
    <dbReference type="NCBI Taxonomy" id="68185"/>
    <lineage>
        <taxon>Bacteria</taxon>
        <taxon>Bacillati</taxon>
        <taxon>Actinomycetota</taxon>
        <taxon>Actinomycetes</taxon>
        <taxon>Kitasatosporales</taxon>
        <taxon>Streptomycetaceae</taxon>
        <taxon>Streptomyces</taxon>
    </lineage>
</organism>
<comment type="caution">
    <text evidence="2">The sequence shown here is derived from an EMBL/GenBank/DDBJ whole genome shotgun (WGS) entry which is preliminary data.</text>
</comment>
<keyword evidence="3" id="KW-1185">Reference proteome</keyword>
<evidence type="ECO:0000313" key="2">
    <source>
        <dbReference type="EMBL" id="MEF3118892.1"/>
    </source>
</evidence>
<proteinExistence type="predicted"/>
<evidence type="ECO:0000313" key="3">
    <source>
        <dbReference type="Proteomes" id="UP001348265"/>
    </source>
</evidence>
<evidence type="ECO:0008006" key="4">
    <source>
        <dbReference type="Google" id="ProtNLM"/>
    </source>
</evidence>
<protein>
    <recommendedName>
        <fullName evidence="4">TIGR02678 family protein</fullName>
    </recommendedName>
</protein>
<dbReference type="EMBL" id="JAVFKM010000034">
    <property type="protein sequence ID" value="MEF3118892.1"/>
    <property type="molecule type" value="Genomic_DNA"/>
</dbReference>
<gene>
    <name evidence="2" type="ORF">RB636_37660</name>
</gene>
<reference evidence="2 3" key="1">
    <citation type="submission" date="2023-08" db="EMBL/GenBank/DDBJ databases">
        <authorList>
            <person name="Sharma P."/>
            <person name="Verma V."/>
            <person name="Mohan M.K."/>
            <person name="Dubey A.K."/>
        </authorList>
    </citation>
    <scope>NUCLEOTIDE SEQUENCE [LARGE SCALE GENOMIC DNA]</scope>
    <source>
        <strain evidence="2 3">ADP4</strain>
    </source>
</reference>
<dbReference type="RefSeq" id="WP_331789804.1">
    <property type="nucleotide sequence ID" value="NZ_JAVFKM010000034.1"/>
</dbReference>